<sequence>MNEGKLFRKLRKDRGFSLEQVSDEINSVSFISKFEKGQSNISFLRFERLVQNVNVSMEEFLYLRALEDNPFLNDDIKVLRGYLTSDFYYYLARLLNINKCSEKNEFEKGIVEMKLVKEEMDHAINWQRFVGIFCDICIVMYESNILQRDDANSGETAEALMKEINYLSKPVVSYLYKVEDWGVFEVALFKLFLFTFKVEQINQLLPIAISRTQKESEFHVMATFKIEIIFSSFSYFANFRHKKWAKEALMMARDLLRDEKDLMNSTMLLFYEGWYHIIFEEKDKGIEKCYQAISIFNILDQPTFQKRFKLFLENILKNKEEPDNYFMFV</sequence>
<evidence type="ECO:0000313" key="3">
    <source>
        <dbReference type="Proteomes" id="UP000288028"/>
    </source>
</evidence>
<dbReference type="EMBL" id="NGKB01000003">
    <property type="protein sequence ID" value="RSU16133.1"/>
    <property type="molecule type" value="Genomic_DNA"/>
</dbReference>
<evidence type="ECO:0000313" key="2">
    <source>
        <dbReference type="EMBL" id="RSU16133.1"/>
    </source>
</evidence>
<keyword evidence="3" id="KW-1185">Reference proteome</keyword>
<proteinExistence type="predicted"/>
<gene>
    <name evidence="2" type="ORF">CBF28_04150</name>
</gene>
<evidence type="ECO:0000259" key="1">
    <source>
        <dbReference type="PROSITE" id="PS50943"/>
    </source>
</evidence>
<accession>A0A430B773</accession>
<dbReference type="PROSITE" id="PS50943">
    <property type="entry name" value="HTH_CROC1"/>
    <property type="match status" value="1"/>
</dbReference>
<comment type="caution">
    <text evidence="2">The sequence shown here is derived from an EMBL/GenBank/DDBJ whole genome shotgun (WGS) entry which is preliminary data.</text>
</comment>
<dbReference type="RefSeq" id="WP_126792226.1">
    <property type="nucleotide sequence ID" value="NZ_CP060720.1"/>
</dbReference>
<dbReference type="Pfam" id="PF12844">
    <property type="entry name" value="HTH_19"/>
    <property type="match status" value="1"/>
</dbReference>
<dbReference type="InterPro" id="IPR010057">
    <property type="entry name" value="Transcription_activator_Rgg_C"/>
</dbReference>
<dbReference type="InterPro" id="IPR053163">
    <property type="entry name" value="HTH-type_regulator_Rgg"/>
</dbReference>
<dbReference type="Gene3D" id="1.10.260.40">
    <property type="entry name" value="lambda repressor-like DNA-binding domains"/>
    <property type="match status" value="1"/>
</dbReference>
<name>A0A430B773_9ENTE</name>
<dbReference type="GO" id="GO:0003677">
    <property type="term" value="F:DNA binding"/>
    <property type="evidence" value="ECO:0007669"/>
    <property type="project" value="InterPro"/>
</dbReference>
<dbReference type="Pfam" id="PF21259">
    <property type="entry name" value="Rgg_C"/>
    <property type="match status" value="1"/>
</dbReference>
<dbReference type="NCBIfam" id="TIGR01716">
    <property type="entry name" value="RGG_Cterm"/>
    <property type="match status" value="1"/>
</dbReference>
<dbReference type="InterPro" id="IPR001387">
    <property type="entry name" value="Cro/C1-type_HTH"/>
</dbReference>
<dbReference type="PANTHER" id="PTHR37038">
    <property type="entry name" value="TRANSCRIPTIONAL REGULATOR-RELATED"/>
    <property type="match status" value="1"/>
</dbReference>
<dbReference type="SMART" id="SM00530">
    <property type="entry name" value="HTH_XRE"/>
    <property type="match status" value="1"/>
</dbReference>
<feature type="domain" description="HTH cro/C1-type" evidence="1">
    <location>
        <begin position="7"/>
        <end position="60"/>
    </location>
</feature>
<dbReference type="OrthoDB" id="2296017at2"/>
<dbReference type="Proteomes" id="UP000288028">
    <property type="component" value="Unassembled WGS sequence"/>
</dbReference>
<organism evidence="2 3">
    <name type="scientific">Vagococcus carniphilus</name>
    <dbReference type="NCBI Taxonomy" id="218144"/>
    <lineage>
        <taxon>Bacteria</taxon>
        <taxon>Bacillati</taxon>
        <taxon>Bacillota</taxon>
        <taxon>Bacilli</taxon>
        <taxon>Lactobacillales</taxon>
        <taxon>Enterococcaceae</taxon>
        <taxon>Vagococcus</taxon>
    </lineage>
</organism>
<dbReference type="GeneID" id="95581367"/>
<dbReference type="InterPro" id="IPR010982">
    <property type="entry name" value="Lambda_DNA-bd_dom_sf"/>
</dbReference>
<reference evidence="2 3" key="1">
    <citation type="submission" date="2017-05" db="EMBL/GenBank/DDBJ databases">
        <title>Vagococcus spp. assemblies.</title>
        <authorList>
            <person name="Gulvik C.A."/>
        </authorList>
    </citation>
    <scope>NUCLEOTIDE SEQUENCE [LARGE SCALE GENOMIC DNA]</scope>
    <source>
        <strain evidence="2 3">SS1714</strain>
    </source>
</reference>
<dbReference type="SUPFAM" id="SSF47413">
    <property type="entry name" value="lambda repressor-like DNA-binding domains"/>
    <property type="match status" value="1"/>
</dbReference>
<dbReference type="AlphaFoldDB" id="A0A430B773"/>
<dbReference type="CDD" id="cd00093">
    <property type="entry name" value="HTH_XRE"/>
    <property type="match status" value="1"/>
</dbReference>
<protein>
    <recommendedName>
        <fullName evidence="1">HTH cro/C1-type domain-containing protein</fullName>
    </recommendedName>
</protein>